<dbReference type="Pfam" id="PF02636">
    <property type="entry name" value="Methyltransf_28"/>
    <property type="match status" value="1"/>
</dbReference>
<name>E7ACH6_HELFC</name>
<dbReference type="eggNOG" id="COG1565">
    <property type="taxonomic scope" value="Bacteria"/>
</dbReference>
<evidence type="ECO:0000313" key="4">
    <source>
        <dbReference type="Proteomes" id="UP000007934"/>
    </source>
</evidence>
<dbReference type="KEGG" id="hfe:HFELIS_01210"/>
<dbReference type="EMBL" id="FQ670179">
    <property type="protein sequence ID" value="CBY82205.1"/>
    <property type="molecule type" value="Genomic_DNA"/>
</dbReference>
<dbReference type="STRING" id="936155.HFELIS_01210"/>
<evidence type="ECO:0008006" key="5">
    <source>
        <dbReference type="Google" id="ProtNLM"/>
    </source>
</evidence>
<keyword evidence="2" id="KW-0808">Transferase</keyword>
<dbReference type="HOGENOM" id="CLU_054026_0_0_7"/>
<evidence type="ECO:0000256" key="1">
    <source>
        <dbReference type="ARBA" id="ARBA00022603"/>
    </source>
</evidence>
<accession>E7ACH6</accession>
<dbReference type="OrthoDB" id="9794208at2"/>
<reference evidence="3 4" key="1">
    <citation type="journal article" date="2011" name="Genome Biol. Evol.">
        <title>Comparative whole genome sequence analysis of the carcinogenic bacterial model pathogen Helicobacter felis.</title>
        <authorList>
            <person name="Arnold I.C."/>
            <person name="Zigova Z."/>
            <person name="Holden M."/>
            <person name="Lawley T.D."/>
            <person name="Rad R."/>
            <person name="Dougan G."/>
            <person name="Falkow S."/>
            <person name="Bentley S.D."/>
            <person name="Muller A."/>
        </authorList>
    </citation>
    <scope>NUCLEOTIDE SEQUENCE [LARGE SCALE GENOMIC DNA]</scope>
    <source>
        <strain evidence="4">ATCC 49179 / CCUG 28539 / NCTC 12436 / CS1</strain>
    </source>
</reference>
<dbReference type="GO" id="GO:0035243">
    <property type="term" value="F:protein-arginine omega-N symmetric methyltransferase activity"/>
    <property type="evidence" value="ECO:0007669"/>
    <property type="project" value="TreeGrafter"/>
</dbReference>
<organism evidence="3 4">
    <name type="scientific">Helicobacter felis (strain ATCC 49179 / CCUG 28539 / NCTC 12436 / CS1)</name>
    <dbReference type="NCBI Taxonomy" id="936155"/>
    <lineage>
        <taxon>Bacteria</taxon>
        <taxon>Pseudomonadati</taxon>
        <taxon>Campylobacterota</taxon>
        <taxon>Epsilonproteobacteria</taxon>
        <taxon>Campylobacterales</taxon>
        <taxon>Helicobacteraceae</taxon>
        <taxon>Helicobacter</taxon>
    </lineage>
</organism>
<dbReference type="SUPFAM" id="SSF53335">
    <property type="entry name" value="S-adenosyl-L-methionine-dependent methyltransferases"/>
    <property type="match status" value="1"/>
</dbReference>
<dbReference type="Proteomes" id="UP000007934">
    <property type="component" value="Chromosome"/>
</dbReference>
<dbReference type="RefSeq" id="WP_013468575.1">
    <property type="nucleotide sequence ID" value="NC_014810.2"/>
</dbReference>
<dbReference type="AlphaFoldDB" id="E7ACH6"/>
<dbReference type="PANTHER" id="PTHR12049:SF7">
    <property type="entry name" value="PROTEIN ARGININE METHYLTRANSFERASE NDUFAF7, MITOCHONDRIAL"/>
    <property type="match status" value="1"/>
</dbReference>
<keyword evidence="1" id="KW-0489">Methyltransferase</keyword>
<dbReference type="InterPro" id="IPR038375">
    <property type="entry name" value="NDUFAF7_sf"/>
</dbReference>
<evidence type="ECO:0000256" key="2">
    <source>
        <dbReference type="ARBA" id="ARBA00022679"/>
    </source>
</evidence>
<gene>
    <name evidence="3" type="ordered locus">Hfelis_01210</name>
</gene>
<dbReference type="InterPro" id="IPR003788">
    <property type="entry name" value="NDUFAF7"/>
</dbReference>
<dbReference type="InterPro" id="IPR029063">
    <property type="entry name" value="SAM-dependent_MTases_sf"/>
</dbReference>
<evidence type="ECO:0000313" key="3">
    <source>
        <dbReference type="EMBL" id="CBY82205.1"/>
    </source>
</evidence>
<dbReference type="PANTHER" id="PTHR12049">
    <property type="entry name" value="PROTEIN ARGININE METHYLTRANSFERASE NDUFAF7, MITOCHONDRIAL"/>
    <property type="match status" value="1"/>
</dbReference>
<dbReference type="GeneID" id="36134020"/>
<keyword evidence="4" id="KW-1185">Reference proteome</keyword>
<dbReference type="GO" id="GO:0032259">
    <property type="term" value="P:methylation"/>
    <property type="evidence" value="ECO:0007669"/>
    <property type="project" value="UniProtKB-KW"/>
</dbReference>
<sequence>MSRPFSDLMHAWLYGDGGYYKKARIGTQGDFYTSVSASKFFGGTLAFYLLGLLEKGLLTLPLSVVEMGAHGGELLGDVLSFLRALSQGVLEQVEFVSVEPLEELRTLQQKRLAQMGSNLRCVASPLDLNIPPTQSVFIYNNELWDSFPCELVRPGAQLFVDAHFKPFWHEASYTQEGCMPHWEACISALLNALEKTKAWVLVSFDYGQYGARDAIDLRGYFQHRVFDFEEILSNLNELYQKIDLTYDVDFQRLESLINQQGAHTLFYGTQSLALVRMGLPQLLELFGAHMPFSTYQKEAFKARALLDPSALGERFKALISASFTTT</sequence>
<protein>
    <recommendedName>
        <fullName evidence="5">SAM-dependent methyltransferase</fullName>
    </recommendedName>
</protein>
<dbReference type="Gene3D" id="3.40.50.12710">
    <property type="match status" value="1"/>
</dbReference>
<proteinExistence type="predicted"/>